<comment type="caution">
    <text evidence="5">The sequence shown here is derived from an EMBL/GenBank/DDBJ whole genome shotgun (WGS) entry which is preliminary data.</text>
</comment>
<dbReference type="SUPFAM" id="SSF46785">
    <property type="entry name" value="Winged helix' DNA-binding domain"/>
    <property type="match status" value="1"/>
</dbReference>
<dbReference type="InterPro" id="IPR050397">
    <property type="entry name" value="Env_Response_Regulators"/>
</dbReference>
<dbReference type="SUPFAM" id="SSF51206">
    <property type="entry name" value="cAMP-binding domain-like"/>
    <property type="match status" value="1"/>
</dbReference>
<dbReference type="InterPro" id="IPR018490">
    <property type="entry name" value="cNMP-bd_dom_sf"/>
</dbReference>
<dbReference type="CDD" id="cd00092">
    <property type="entry name" value="HTH_CRP"/>
    <property type="match status" value="1"/>
</dbReference>
<gene>
    <name evidence="5" type="ORF">HMPREF9193_00429</name>
</gene>
<accession>A0ABN0P0T1</accession>
<dbReference type="RefSeq" id="WP_021686830.1">
    <property type="nucleotide sequence ID" value="NZ_KI260561.1"/>
</dbReference>
<dbReference type="PROSITE" id="PS51063">
    <property type="entry name" value="HTH_CRP_2"/>
    <property type="match status" value="1"/>
</dbReference>
<evidence type="ECO:0000256" key="1">
    <source>
        <dbReference type="ARBA" id="ARBA00023015"/>
    </source>
</evidence>
<dbReference type="InterPro" id="IPR014710">
    <property type="entry name" value="RmlC-like_jellyroll"/>
</dbReference>
<feature type="domain" description="HTH crp-type" evidence="4">
    <location>
        <begin position="147"/>
        <end position="213"/>
    </location>
</feature>
<dbReference type="InterPro" id="IPR036390">
    <property type="entry name" value="WH_DNA-bd_sf"/>
</dbReference>
<evidence type="ECO:0000256" key="3">
    <source>
        <dbReference type="ARBA" id="ARBA00023163"/>
    </source>
</evidence>
<name>A0ABN0P0T1_TRELE</name>
<reference evidence="5 6" key="1">
    <citation type="submission" date="2013-08" db="EMBL/GenBank/DDBJ databases">
        <authorList>
            <person name="Weinstock G."/>
            <person name="Sodergren E."/>
            <person name="Wylie T."/>
            <person name="Fulton L."/>
            <person name="Fulton R."/>
            <person name="Fronick C."/>
            <person name="O'Laughlin M."/>
            <person name="Godfrey J."/>
            <person name="Miner T."/>
            <person name="Herter B."/>
            <person name="Appelbaum E."/>
            <person name="Cordes M."/>
            <person name="Lek S."/>
            <person name="Wollam A."/>
            <person name="Pepin K.H."/>
            <person name="Palsikar V.B."/>
            <person name="Mitreva M."/>
            <person name="Wilson R.K."/>
        </authorList>
    </citation>
    <scope>NUCLEOTIDE SEQUENCE [LARGE SCALE GENOMIC DNA]</scope>
    <source>
        <strain evidence="5 6">ATCC 700332</strain>
    </source>
</reference>
<proteinExistence type="predicted"/>
<protein>
    <submittedName>
        <fullName evidence="5">Transcriptional regulator, Crp/Fnr family</fullName>
    </submittedName>
</protein>
<dbReference type="InterPro" id="IPR012318">
    <property type="entry name" value="HTH_CRP"/>
</dbReference>
<evidence type="ECO:0000313" key="5">
    <source>
        <dbReference type="EMBL" id="ERJ94074.1"/>
    </source>
</evidence>
<dbReference type="InterPro" id="IPR036388">
    <property type="entry name" value="WH-like_DNA-bd_sf"/>
</dbReference>
<dbReference type="SMART" id="SM00419">
    <property type="entry name" value="HTH_CRP"/>
    <property type="match status" value="1"/>
</dbReference>
<dbReference type="Proteomes" id="UP000016649">
    <property type="component" value="Unassembled WGS sequence"/>
</dbReference>
<organism evidence="5 6">
    <name type="scientific">Treponema lecithinolyticum ATCC 700332</name>
    <dbReference type="NCBI Taxonomy" id="1321815"/>
    <lineage>
        <taxon>Bacteria</taxon>
        <taxon>Pseudomonadati</taxon>
        <taxon>Spirochaetota</taxon>
        <taxon>Spirochaetia</taxon>
        <taxon>Spirochaetales</taxon>
        <taxon>Treponemataceae</taxon>
        <taxon>Treponema</taxon>
    </lineage>
</organism>
<sequence>MSVEFGEYFPLWTALTVKHRKILKEAAVFTKVPEGTILHNGKADCIGVMLIFEGRLRAYIMSENGKEATLFRLLAHDMCVLSASCMFSSIQFEITIEAEKNTSFWLIPADIYRSVMRQSAVLANYTNDLITSRFTDVMWLIEQIIFKSMDERLASFLLDESRLENTQKLCITHEQIARHLGSAREVITRLLKYFQEDGCVRLRRGGIEITDMQKLEVKAENPPH</sequence>
<dbReference type="Gene3D" id="1.10.10.10">
    <property type="entry name" value="Winged helix-like DNA-binding domain superfamily/Winged helix DNA-binding domain"/>
    <property type="match status" value="1"/>
</dbReference>
<dbReference type="PANTHER" id="PTHR24567:SF74">
    <property type="entry name" value="HTH-TYPE TRANSCRIPTIONAL REGULATOR ARCR"/>
    <property type="match status" value="1"/>
</dbReference>
<keyword evidence="3" id="KW-0804">Transcription</keyword>
<keyword evidence="2" id="KW-0238">DNA-binding</keyword>
<evidence type="ECO:0000256" key="2">
    <source>
        <dbReference type="ARBA" id="ARBA00023125"/>
    </source>
</evidence>
<keyword evidence="1" id="KW-0805">Transcription regulation</keyword>
<dbReference type="EMBL" id="AWVH01000006">
    <property type="protein sequence ID" value="ERJ94074.1"/>
    <property type="molecule type" value="Genomic_DNA"/>
</dbReference>
<evidence type="ECO:0000313" key="6">
    <source>
        <dbReference type="Proteomes" id="UP000016649"/>
    </source>
</evidence>
<dbReference type="Pfam" id="PF13545">
    <property type="entry name" value="HTH_Crp_2"/>
    <property type="match status" value="1"/>
</dbReference>
<dbReference type="PANTHER" id="PTHR24567">
    <property type="entry name" value="CRP FAMILY TRANSCRIPTIONAL REGULATORY PROTEIN"/>
    <property type="match status" value="1"/>
</dbReference>
<keyword evidence="6" id="KW-1185">Reference proteome</keyword>
<evidence type="ECO:0000259" key="4">
    <source>
        <dbReference type="PROSITE" id="PS51063"/>
    </source>
</evidence>
<dbReference type="Gene3D" id="2.60.120.10">
    <property type="entry name" value="Jelly Rolls"/>
    <property type="match status" value="1"/>
</dbReference>